<dbReference type="PROSITE" id="PS51186">
    <property type="entry name" value="GNAT"/>
    <property type="match status" value="1"/>
</dbReference>
<evidence type="ECO:0000313" key="4">
    <source>
        <dbReference type="EMBL" id="AHE53325.1"/>
    </source>
</evidence>
<evidence type="ECO:0000256" key="1">
    <source>
        <dbReference type="ARBA" id="ARBA00022679"/>
    </source>
</evidence>
<dbReference type="PATRIC" id="fig|1123269.5.peg.1565"/>
<dbReference type="Pfam" id="PF00583">
    <property type="entry name" value="Acetyltransf_1"/>
    <property type="match status" value="1"/>
</dbReference>
<dbReference type="AlphaFoldDB" id="W0ACB8"/>
<dbReference type="Proteomes" id="UP000018851">
    <property type="component" value="Chromosome"/>
</dbReference>
<sequence>MQTDLTFAWDKSPASAAAAASFAAAIIGQDTAYISHGEIQTGLSIDGAHWAPDLARLYASDFADFGEERDLLIARTPDGSIAGIAILAWEESSRRRFAVLEDMVVAPLNRSSGVGGQLVRLVEERVKERGVAWLFLESGLRNERAHQFFEREGFHMTGHVFVKQIEP</sequence>
<protein>
    <recommendedName>
        <fullName evidence="3">N-acetyltransferase domain-containing protein</fullName>
    </recommendedName>
</protein>
<organism evidence="4 5">
    <name type="scientific">Sphingomonas sanxanigenens DSM 19645 = NX02</name>
    <dbReference type="NCBI Taxonomy" id="1123269"/>
    <lineage>
        <taxon>Bacteria</taxon>
        <taxon>Pseudomonadati</taxon>
        <taxon>Pseudomonadota</taxon>
        <taxon>Alphaproteobacteria</taxon>
        <taxon>Sphingomonadales</taxon>
        <taxon>Sphingomonadaceae</taxon>
        <taxon>Sphingomonas</taxon>
    </lineage>
</organism>
<dbReference type="PANTHER" id="PTHR43877">
    <property type="entry name" value="AMINOALKYLPHOSPHONATE N-ACETYLTRANSFERASE-RELATED-RELATED"/>
    <property type="match status" value="1"/>
</dbReference>
<feature type="domain" description="N-acetyltransferase" evidence="3">
    <location>
        <begin position="29"/>
        <end position="167"/>
    </location>
</feature>
<dbReference type="eggNOG" id="COG0456">
    <property type="taxonomic scope" value="Bacteria"/>
</dbReference>
<accession>W0ACB8</accession>
<keyword evidence="1" id="KW-0808">Transferase</keyword>
<reference evidence="4 5" key="1">
    <citation type="submission" date="2013-07" db="EMBL/GenBank/DDBJ databases">
        <title>Completed genome of Sphingomonas sanxanigenens NX02.</title>
        <authorList>
            <person name="Ma T."/>
            <person name="Huang H."/>
            <person name="Wu M."/>
            <person name="Li X."/>
            <person name="Li G."/>
        </authorList>
    </citation>
    <scope>NUCLEOTIDE SEQUENCE [LARGE SCALE GENOMIC DNA]</scope>
    <source>
        <strain evidence="4 5">NX02</strain>
    </source>
</reference>
<name>W0ACB8_9SPHN</name>
<dbReference type="GO" id="GO:0016747">
    <property type="term" value="F:acyltransferase activity, transferring groups other than amino-acyl groups"/>
    <property type="evidence" value="ECO:0007669"/>
    <property type="project" value="InterPro"/>
</dbReference>
<keyword evidence="5" id="KW-1185">Reference proteome</keyword>
<dbReference type="KEGG" id="ssan:NX02_08005"/>
<dbReference type="InterPro" id="IPR000182">
    <property type="entry name" value="GNAT_dom"/>
</dbReference>
<dbReference type="Gene3D" id="3.40.630.30">
    <property type="match status" value="1"/>
</dbReference>
<proteinExistence type="predicted"/>
<dbReference type="EMBL" id="CP006644">
    <property type="protein sequence ID" value="AHE53325.1"/>
    <property type="molecule type" value="Genomic_DNA"/>
</dbReference>
<dbReference type="InterPro" id="IPR050832">
    <property type="entry name" value="Bact_Acetyltransf"/>
</dbReference>
<dbReference type="HOGENOM" id="CLU_1593503_0_0_5"/>
<evidence type="ECO:0000313" key="5">
    <source>
        <dbReference type="Proteomes" id="UP000018851"/>
    </source>
</evidence>
<dbReference type="CDD" id="cd04301">
    <property type="entry name" value="NAT_SF"/>
    <property type="match status" value="1"/>
</dbReference>
<dbReference type="OrthoDB" id="9789603at2"/>
<dbReference type="STRING" id="1123269.NX02_08005"/>
<dbReference type="RefSeq" id="WP_025291589.1">
    <property type="nucleotide sequence ID" value="NZ_CP006644.1"/>
</dbReference>
<evidence type="ECO:0000256" key="2">
    <source>
        <dbReference type="ARBA" id="ARBA00023315"/>
    </source>
</evidence>
<evidence type="ECO:0000259" key="3">
    <source>
        <dbReference type="PROSITE" id="PS51186"/>
    </source>
</evidence>
<dbReference type="PANTHER" id="PTHR43877:SF1">
    <property type="entry name" value="ACETYLTRANSFERASE"/>
    <property type="match status" value="1"/>
</dbReference>
<keyword evidence="2" id="KW-0012">Acyltransferase</keyword>
<dbReference type="SUPFAM" id="SSF55729">
    <property type="entry name" value="Acyl-CoA N-acyltransferases (Nat)"/>
    <property type="match status" value="1"/>
</dbReference>
<dbReference type="InterPro" id="IPR016181">
    <property type="entry name" value="Acyl_CoA_acyltransferase"/>
</dbReference>
<gene>
    <name evidence="4" type="ORF">NX02_08005</name>
</gene>